<evidence type="ECO:0000313" key="5">
    <source>
        <dbReference type="EMBL" id="GAA5482520.1"/>
    </source>
</evidence>
<dbReference type="Pfam" id="PF14237">
    <property type="entry name" value="GYF_2"/>
    <property type="match status" value="1"/>
</dbReference>
<evidence type="ECO:0000256" key="2">
    <source>
        <dbReference type="SAM" id="Phobius"/>
    </source>
</evidence>
<evidence type="ECO:0000259" key="3">
    <source>
        <dbReference type="Pfam" id="PF13828"/>
    </source>
</evidence>
<evidence type="ECO:0000259" key="4">
    <source>
        <dbReference type="Pfam" id="PF14237"/>
    </source>
</evidence>
<feature type="transmembrane region" description="Helical" evidence="2">
    <location>
        <begin position="104"/>
        <end position="134"/>
    </location>
</feature>
<keyword evidence="6" id="KW-1185">Reference proteome</keyword>
<feature type="compositionally biased region" description="Pro residues" evidence="1">
    <location>
        <begin position="74"/>
        <end position="90"/>
    </location>
</feature>
<dbReference type="Pfam" id="PF13828">
    <property type="entry name" value="DUF4190"/>
    <property type="match status" value="1"/>
</dbReference>
<keyword evidence="2" id="KW-0812">Transmembrane</keyword>
<dbReference type="InterPro" id="IPR025241">
    <property type="entry name" value="DUF4190"/>
</dbReference>
<keyword evidence="2" id="KW-0472">Membrane</keyword>
<feature type="domain" description="DUF4190" evidence="3">
    <location>
        <begin position="104"/>
        <end position="173"/>
    </location>
</feature>
<feature type="region of interest" description="Disordered" evidence="1">
    <location>
        <begin position="60"/>
        <end position="93"/>
    </location>
</feature>
<feature type="transmembrane region" description="Helical" evidence="2">
    <location>
        <begin position="155"/>
        <end position="181"/>
    </location>
</feature>
<dbReference type="InterPro" id="IPR025640">
    <property type="entry name" value="GYF_2"/>
</dbReference>
<keyword evidence="2" id="KW-1133">Transmembrane helix</keyword>
<evidence type="ECO:0008006" key="7">
    <source>
        <dbReference type="Google" id="ProtNLM"/>
    </source>
</evidence>
<reference evidence="5 6" key="1">
    <citation type="submission" date="2024-02" db="EMBL/GenBank/DDBJ databases">
        <title>Haloferula sargassicola NBRC 104335.</title>
        <authorList>
            <person name="Ichikawa N."/>
            <person name="Katano-Makiyama Y."/>
            <person name="Hidaka K."/>
        </authorList>
    </citation>
    <scope>NUCLEOTIDE SEQUENCE [LARGE SCALE GENOMIC DNA]</scope>
    <source>
        <strain evidence="5 6">NBRC 104335</strain>
    </source>
</reference>
<gene>
    <name evidence="5" type="ORF">Hsar01_01742</name>
</gene>
<proteinExistence type="predicted"/>
<evidence type="ECO:0000313" key="6">
    <source>
        <dbReference type="Proteomes" id="UP001476282"/>
    </source>
</evidence>
<evidence type="ECO:0000256" key="1">
    <source>
        <dbReference type="SAM" id="MobiDB-lite"/>
    </source>
</evidence>
<sequence>MSQWYYSHDGQQKGPVPVSELSRLASAGDFDPETDLVWREGMPDWQPAVTVDDLPFGKPADPVPVETVEASAPGPSPYQSPVEAPAPTPAPASTAPVPVATAGLAIASLVCGVIGFFTCFLWCLAIPAAVAAIITGHMAVSKIKAEPERLKGKGLATAGLVSGYLGLLLAVLYGIAMFWLVTRSPEQIENMDWIPEQYRESISHQIEMQREMQEKIEQEQNRSTEP</sequence>
<dbReference type="EMBL" id="BAABRI010000008">
    <property type="protein sequence ID" value="GAA5482520.1"/>
    <property type="molecule type" value="Genomic_DNA"/>
</dbReference>
<dbReference type="RefSeq" id="WP_353566659.1">
    <property type="nucleotide sequence ID" value="NZ_BAABRI010000008.1"/>
</dbReference>
<comment type="caution">
    <text evidence="5">The sequence shown here is derived from an EMBL/GenBank/DDBJ whole genome shotgun (WGS) entry which is preliminary data.</text>
</comment>
<organism evidence="5 6">
    <name type="scientific">Haloferula sargassicola</name>
    <dbReference type="NCBI Taxonomy" id="490096"/>
    <lineage>
        <taxon>Bacteria</taxon>
        <taxon>Pseudomonadati</taxon>
        <taxon>Verrucomicrobiota</taxon>
        <taxon>Verrucomicrobiia</taxon>
        <taxon>Verrucomicrobiales</taxon>
        <taxon>Verrucomicrobiaceae</taxon>
        <taxon>Haloferula</taxon>
    </lineage>
</organism>
<accession>A0ABP9ULP6</accession>
<name>A0ABP9ULP6_9BACT</name>
<protein>
    <recommendedName>
        <fullName evidence="7">GYF domain-containing protein</fullName>
    </recommendedName>
</protein>
<dbReference type="Proteomes" id="UP001476282">
    <property type="component" value="Unassembled WGS sequence"/>
</dbReference>
<feature type="domain" description="GYF" evidence="4">
    <location>
        <begin position="4"/>
        <end position="54"/>
    </location>
</feature>